<proteinExistence type="predicted"/>
<reference evidence="7" key="1">
    <citation type="journal article" date="2014" name="Genome Biol. Evol.">
        <title>Pangenome evidence for extensive interdomain horizontal transfer affecting lineage core and shell genes in uncultured planktonic thaumarchaeota and euryarchaeota.</title>
        <authorList>
            <person name="Deschamps P."/>
            <person name="Zivanovic Y."/>
            <person name="Moreira D."/>
            <person name="Rodriguez-Valera F."/>
            <person name="Lopez-Garcia P."/>
        </authorList>
    </citation>
    <scope>NUCLEOTIDE SEQUENCE</scope>
</reference>
<dbReference type="InterPro" id="IPR036554">
    <property type="entry name" value="GHMP_kinase_C_sf"/>
</dbReference>
<dbReference type="GO" id="GO:0004765">
    <property type="term" value="F:shikimate kinase activity"/>
    <property type="evidence" value="ECO:0007669"/>
    <property type="project" value="UniProtKB-EC"/>
</dbReference>
<dbReference type="PANTHER" id="PTHR20861:SF3">
    <property type="entry name" value="SHIKIMATE KINASE"/>
    <property type="match status" value="1"/>
</dbReference>
<feature type="domain" description="GHMP kinase C-terminal" evidence="6">
    <location>
        <begin position="224"/>
        <end position="262"/>
    </location>
</feature>
<evidence type="ECO:0000259" key="5">
    <source>
        <dbReference type="Pfam" id="PF00288"/>
    </source>
</evidence>
<evidence type="ECO:0000256" key="1">
    <source>
        <dbReference type="ARBA" id="ARBA00022605"/>
    </source>
</evidence>
<feature type="domain" description="GHMP kinase N-terminal" evidence="5">
    <location>
        <begin position="65"/>
        <end position="138"/>
    </location>
</feature>
<dbReference type="InterPro" id="IPR020568">
    <property type="entry name" value="Ribosomal_Su5_D2-typ_SF"/>
</dbReference>
<dbReference type="InterPro" id="IPR006204">
    <property type="entry name" value="GHMP_kinase_N_dom"/>
</dbReference>
<accession>A0A075G7F2</accession>
<gene>
    <name evidence="7" type="primary">aroK</name>
    <name evidence="7" type="synonym">aroL</name>
</gene>
<keyword evidence="7" id="KW-0418">Kinase</keyword>
<dbReference type="EMBL" id="KF900560">
    <property type="protein sequence ID" value="AIE99334.1"/>
    <property type="molecule type" value="Genomic_DNA"/>
</dbReference>
<dbReference type="InterPro" id="IPR013750">
    <property type="entry name" value="GHMP_kinase_C_dom"/>
</dbReference>
<dbReference type="GO" id="GO:0009423">
    <property type="term" value="P:chorismate biosynthetic process"/>
    <property type="evidence" value="ECO:0007669"/>
    <property type="project" value="UniProtKB-UniPathway"/>
</dbReference>
<keyword evidence="4" id="KW-0067">ATP-binding</keyword>
<dbReference type="InterPro" id="IPR014721">
    <property type="entry name" value="Ribsml_uS5_D2-typ_fold_subgr"/>
</dbReference>
<evidence type="ECO:0000256" key="2">
    <source>
        <dbReference type="ARBA" id="ARBA00022679"/>
    </source>
</evidence>
<sequence>MTVLGTGTANAGISILHAAGLGKGCSVGINLQCEVRLVEGVSQPTDDHHGLLDSVMQSWIDSNYPKFNGVGWEIDSQIPIAQGLKSSAAVACAAIRALDQASWTGLSDYQVVDMAVEAQRRSGCTITGSMDDAWAVISDGWKLIDPAVQSRESVLMEGDIEEGLEILIGLRGPRVLSANTINFDSQSKLFERALASLSNGSILSAISTNGMAVSAAMGDDESLRLCNSLIVRGALAAGVSGSGPAVAAICHADSKDVAEILEDSCDRVIRTGFTSHPTIEEEASRWE</sequence>
<organism evidence="7">
    <name type="scientific">uncultured marine group II/III euryarchaeote KM3_109_A02</name>
    <dbReference type="NCBI Taxonomy" id="1457849"/>
    <lineage>
        <taxon>Archaea</taxon>
        <taxon>Methanobacteriati</taxon>
        <taxon>Methanobacteriota</taxon>
        <taxon>environmental samples</taxon>
    </lineage>
</organism>
<protein>
    <submittedName>
        <fullName evidence="7">Shikimate kinase (AroK, aroL)</fullName>
        <ecNumber evidence="7">2.7.1.71</ecNumber>
    </submittedName>
</protein>
<dbReference type="SUPFAM" id="SSF54211">
    <property type="entry name" value="Ribosomal protein S5 domain 2-like"/>
    <property type="match status" value="1"/>
</dbReference>
<dbReference type="GO" id="GO:0008652">
    <property type="term" value="P:amino acid biosynthetic process"/>
    <property type="evidence" value="ECO:0007669"/>
    <property type="project" value="UniProtKB-KW"/>
</dbReference>
<dbReference type="Pfam" id="PF08544">
    <property type="entry name" value="GHMP_kinases_C"/>
    <property type="match status" value="1"/>
</dbReference>
<evidence type="ECO:0000256" key="4">
    <source>
        <dbReference type="ARBA" id="ARBA00022840"/>
    </source>
</evidence>
<evidence type="ECO:0000313" key="7">
    <source>
        <dbReference type="EMBL" id="AIE99334.1"/>
    </source>
</evidence>
<name>A0A075G7F2_9EURY</name>
<keyword evidence="2 7" id="KW-0808">Transferase</keyword>
<dbReference type="Gene3D" id="3.30.230.10">
    <property type="match status" value="1"/>
</dbReference>
<keyword evidence="3" id="KW-0547">Nucleotide-binding</keyword>
<dbReference type="GO" id="GO:0005524">
    <property type="term" value="F:ATP binding"/>
    <property type="evidence" value="ECO:0007669"/>
    <property type="project" value="UniProtKB-KW"/>
</dbReference>
<dbReference type="Pfam" id="PF00288">
    <property type="entry name" value="GHMP_kinases_N"/>
    <property type="match status" value="1"/>
</dbReference>
<dbReference type="AlphaFoldDB" id="A0A075G7F2"/>
<dbReference type="EC" id="2.7.1.71" evidence="7"/>
<dbReference type="SUPFAM" id="SSF55060">
    <property type="entry name" value="GHMP Kinase, C-terminal domain"/>
    <property type="match status" value="1"/>
</dbReference>
<evidence type="ECO:0000256" key="3">
    <source>
        <dbReference type="ARBA" id="ARBA00022741"/>
    </source>
</evidence>
<keyword evidence="1" id="KW-0028">Amino-acid biosynthesis</keyword>
<dbReference type="UniPathway" id="UPA00053">
    <property type="reaction ID" value="UER00088"/>
</dbReference>
<dbReference type="PANTHER" id="PTHR20861">
    <property type="entry name" value="HOMOSERINE/4-DIPHOSPHOCYTIDYL-2-C-METHYL-D-ERYTHRITOL KINASE"/>
    <property type="match status" value="1"/>
</dbReference>
<evidence type="ECO:0000259" key="6">
    <source>
        <dbReference type="Pfam" id="PF08544"/>
    </source>
</evidence>